<organism evidence="3 4">
    <name type="scientific">Brassica napus</name>
    <name type="common">Rape</name>
    <dbReference type="NCBI Taxonomy" id="3708"/>
    <lineage>
        <taxon>Eukaryota</taxon>
        <taxon>Viridiplantae</taxon>
        <taxon>Streptophyta</taxon>
        <taxon>Embryophyta</taxon>
        <taxon>Tracheophyta</taxon>
        <taxon>Spermatophyta</taxon>
        <taxon>Magnoliopsida</taxon>
        <taxon>eudicotyledons</taxon>
        <taxon>Gunneridae</taxon>
        <taxon>Pentapetalae</taxon>
        <taxon>rosids</taxon>
        <taxon>malvids</taxon>
        <taxon>Brassicales</taxon>
        <taxon>Brassicaceae</taxon>
        <taxon>Brassiceae</taxon>
        <taxon>Brassica</taxon>
    </lineage>
</organism>
<dbReference type="EMBL" id="HG994365">
    <property type="protein sequence ID" value="CAF2077399.1"/>
    <property type="molecule type" value="Genomic_DNA"/>
</dbReference>
<reference evidence="3" key="2">
    <citation type="submission" date="2014-06" db="EMBL/GenBank/DDBJ databases">
        <authorList>
            <person name="Genoscope - CEA"/>
        </authorList>
    </citation>
    <scope>NUCLEOTIDE SEQUENCE</scope>
</reference>
<feature type="domain" description="Exportin-2 central" evidence="1">
    <location>
        <begin position="30"/>
        <end position="102"/>
    </location>
</feature>
<keyword evidence="4" id="KW-1185">Reference proteome</keyword>
<reference evidence="2" key="3">
    <citation type="submission" date="2021-01" db="EMBL/GenBank/DDBJ databases">
        <authorList>
            <consortium name="Genoscope - CEA"/>
            <person name="William W."/>
        </authorList>
    </citation>
    <scope>NUCLEOTIDE SEQUENCE</scope>
</reference>
<protein>
    <submittedName>
        <fullName evidence="2">(rape) hypothetical protein</fullName>
    </submittedName>
    <submittedName>
        <fullName evidence="3">BnaCnng10810D protein</fullName>
    </submittedName>
</protein>
<dbReference type="Proteomes" id="UP001295469">
    <property type="component" value="Chromosome C01"/>
</dbReference>
<dbReference type="Gramene" id="CDY43075">
    <property type="protein sequence ID" value="CDY43075"/>
    <property type="gene ID" value="GSBRNA2T00075920001"/>
</dbReference>
<evidence type="ECO:0000313" key="3">
    <source>
        <dbReference type="EMBL" id="CDY43075.1"/>
    </source>
</evidence>
<dbReference type="GO" id="GO:0006886">
    <property type="term" value="P:intracellular protein transport"/>
    <property type="evidence" value="ECO:0007669"/>
    <property type="project" value="InterPro"/>
</dbReference>
<name>A0A078HX81_BRANA</name>
<proteinExistence type="predicted"/>
<gene>
    <name evidence="3" type="primary">BnaCnng10810D</name>
    <name evidence="2" type="ORF">DARMORV10_C01P43660.1</name>
    <name evidence="3" type="ORF">GSBRNA2T00075920001</name>
</gene>
<accession>A0A078HX81</accession>
<dbReference type="EMBL" id="LK032544">
    <property type="protein sequence ID" value="CDY43075.1"/>
    <property type="molecule type" value="Genomic_DNA"/>
</dbReference>
<evidence type="ECO:0000313" key="4">
    <source>
        <dbReference type="Proteomes" id="UP000028999"/>
    </source>
</evidence>
<dbReference type="PaxDb" id="3708-A0A078HX81"/>
<dbReference type="Pfam" id="PF08506">
    <property type="entry name" value="Cse1"/>
    <property type="match status" value="1"/>
</dbReference>
<dbReference type="InterPro" id="IPR013713">
    <property type="entry name" value="XPO2_central"/>
</dbReference>
<dbReference type="Proteomes" id="UP000028999">
    <property type="component" value="Unassembled WGS sequence"/>
</dbReference>
<evidence type="ECO:0000259" key="1">
    <source>
        <dbReference type="Pfam" id="PF08506"/>
    </source>
</evidence>
<sequence length="148" mass="17388">MSLLELSIKWRIPVSHMTFMMKELNMDDCKVLEEKGTLRKAIKDVIVENIQVAAEEKTLFWKDYRKFITQMEESSDHKIGRRVTLQFFRSLIAKGSPRVMELSKTERWIEKECGYRLASVLAELDALMCTLLQQSTLPNYSCCSRFQR</sequence>
<dbReference type="AlphaFoldDB" id="A0A078HX81"/>
<evidence type="ECO:0000313" key="2">
    <source>
        <dbReference type="EMBL" id="CAF2077399.1"/>
    </source>
</evidence>
<reference evidence="3 4" key="1">
    <citation type="journal article" date="2014" name="Science">
        <title>Plant genetics. Early allopolyploid evolution in the post-Neolithic Brassica napus oilseed genome.</title>
        <authorList>
            <person name="Chalhoub B."/>
            <person name="Denoeud F."/>
            <person name="Liu S."/>
            <person name="Parkin I.A."/>
            <person name="Tang H."/>
            <person name="Wang X."/>
            <person name="Chiquet J."/>
            <person name="Belcram H."/>
            <person name="Tong C."/>
            <person name="Samans B."/>
            <person name="Correa M."/>
            <person name="Da Silva C."/>
            <person name="Just J."/>
            <person name="Falentin C."/>
            <person name="Koh C.S."/>
            <person name="Le Clainche I."/>
            <person name="Bernard M."/>
            <person name="Bento P."/>
            <person name="Noel B."/>
            <person name="Labadie K."/>
            <person name="Alberti A."/>
            <person name="Charles M."/>
            <person name="Arnaud D."/>
            <person name="Guo H."/>
            <person name="Daviaud C."/>
            <person name="Alamery S."/>
            <person name="Jabbari K."/>
            <person name="Zhao M."/>
            <person name="Edger P.P."/>
            <person name="Chelaifa H."/>
            <person name="Tack D."/>
            <person name="Lassalle G."/>
            <person name="Mestiri I."/>
            <person name="Schnel N."/>
            <person name="Le Paslier M.C."/>
            <person name="Fan G."/>
            <person name="Renault V."/>
            <person name="Bayer P.E."/>
            <person name="Golicz A.A."/>
            <person name="Manoli S."/>
            <person name="Lee T.H."/>
            <person name="Thi V.H."/>
            <person name="Chalabi S."/>
            <person name="Hu Q."/>
            <person name="Fan C."/>
            <person name="Tollenaere R."/>
            <person name="Lu Y."/>
            <person name="Battail C."/>
            <person name="Shen J."/>
            <person name="Sidebottom C.H."/>
            <person name="Wang X."/>
            <person name="Canaguier A."/>
            <person name="Chauveau A."/>
            <person name="Berard A."/>
            <person name="Deniot G."/>
            <person name="Guan M."/>
            <person name="Liu Z."/>
            <person name="Sun F."/>
            <person name="Lim Y.P."/>
            <person name="Lyons E."/>
            <person name="Town C.D."/>
            <person name="Bancroft I."/>
            <person name="Wang X."/>
            <person name="Meng J."/>
            <person name="Ma J."/>
            <person name="Pires J.C."/>
            <person name="King G.J."/>
            <person name="Brunel D."/>
            <person name="Delourme R."/>
            <person name="Renard M."/>
            <person name="Aury J.M."/>
            <person name="Adams K.L."/>
            <person name="Batley J."/>
            <person name="Snowdon R.J."/>
            <person name="Tost J."/>
            <person name="Edwards D."/>
            <person name="Zhou Y."/>
            <person name="Hua W."/>
            <person name="Sharpe A.G."/>
            <person name="Paterson A.H."/>
            <person name="Guan C."/>
            <person name="Wincker P."/>
        </authorList>
    </citation>
    <scope>NUCLEOTIDE SEQUENCE [LARGE SCALE GENOMIC DNA]</scope>
    <source>
        <strain evidence="4">cv. Darmor-bzh</strain>
    </source>
</reference>